<comment type="caution">
    <text evidence="1">The sequence shown here is derived from an EMBL/GenBank/DDBJ whole genome shotgun (WGS) entry which is preliminary data.</text>
</comment>
<protein>
    <submittedName>
        <fullName evidence="1">Uncharacterized protein</fullName>
    </submittedName>
</protein>
<organism evidence="1 2">
    <name type="scientific">Reticulibacter mediterranei</name>
    <dbReference type="NCBI Taxonomy" id="2778369"/>
    <lineage>
        <taxon>Bacteria</taxon>
        <taxon>Bacillati</taxon>
        <taxon>Chloroflexota</taxon>
        <taxon>Ktedonobacteria</taxon>
        <taxon>Ktedonobacterales</taxon>
        <taxon>Reticulibacteraceae</taxon>
        <taxon>Reticulibacter</taxon>
    </lineage>
</organism>
<evidence type="ECO:0000313" key="1">
    <source>
        <dbReference type="EMBL" id="GHO91011.1"/>
    </source>
</evidence>
<evidence type="ECO:0000313" key="2">
    <source>
        <dbReference type="Proteomes" id="UP000597444"/>
    </source>
</evidence>
<reference evidence="1" key="1">
    <citation type="submission" date="2020-10" db="EMBL/GenBank/DDBJ databases">
        <title>Taxonomic study of unclassified bacteria belonging to the class Ktedonobacteria.</title>
        <authorList>
            <person name="Yabe S."/>
            <person name="Wang C.M."/>
            <person name="Zheng Y."/>
            <person name="Sakai Y."/>
            <person name="Cavaletti L."/>
            <person name="Monciardini P."/>
            <person name="Donadio S."/>
        </authorList>
    </citation>
    <scope>NUCLEOTIDE SEQUENCE</scope>
    <source>
        <strain evidence="1">ID150040</strain>
    </source>
</reference>
<sequence length="100" mass="11603">MIEAAPIVIELMFYHKYTIPLLQASGCEIKRDASKVEITVILPPGSKREEYPTQLAHARTFLLTLPDQSVFYELYHLNFNSSTVSPPFYRYPKVKLHELF</sequence>
<gene>
    <name evidence="1" type="ORF">KSF_010590</name>
</gene>
<keyword evidence="2" id="KW-1185">Reference proteome</keyword>
<name>A0A8J3IK18_9CHLR</name>
<accession>A0A8J3IK18</accession>
<dbReference type="AlphaFoldDB" id="A0A8J3IK18"/>
<dbReference type="EMBL" id="BNJK01000001">
    <property type="protein sequence ID" value="GHO91011.1"/>
    <property type="molecule type" value="Genomic_DNA"/>
</dbReference>
<proteinExistence type="predicted"/>
<dbReference type="Proteomes" id="UP000597444">
    <property type="component" value="Unassembled WGS sequence"/>
</dbReference>